<gene>
    <name evidence="6" type="ORF">FCC1311_104232</name>
</gene>
<dbReference type="SMART" id="SM00822">
    <property type="entry name" value="PKS_KR"/>
    <property type="match status" value="1"/>
</dbReference>
<dbReference type="SUPFAM" id="SSF51735">
    <property type="entry name" value="NAD(P)-binding Rossmann-fold domains"/>
    <property type="match status" value="1"/>
</dbReference>
<sequence length="349" mass="37598">MAQTQQHHSAVRHLLRSALSDTRAVVRALLAWAFLVLARKAFRVLRAKRALQVSGKGKTAVVTGGASGVGRSTVELLARQGWRVYCVDINEANLATVDRDLREQAGLDVRTARTNVTSLESCEALRDRVTEELKSDADRPGLDLLINCAAVAFVGPVLSCPWTQIETQMQVNLMGPIRMCTAFKDALLASAHSSAIVNVGSISGCTAWPWQCAYSSTKAGLLGFAETLRREIVASGRRLRVHTINPGPIDTPLVAAQSEAGKLWLSENANDTFADAMAATDARHDGAMSIKNRWVFLGPDDVAKALVAVANDPLSPSVSTVVAPLFWPIYSLLLTLPESWGDALMTTNL</sequence>
<comment type="function">
    <text evidence="3">Putative oxidoreductase.</text>
</comment>
<keyword evidence="2" id="KW-0560">Oxidoreductase</keyword>
<accession>A0A2R5GV49</accession>
<evidence type="ECO:0000256" key="1">
    <source>
        <dbReference type="ARBA" id="ARBA00006484"/>
    </source>
</evidence>
<reference evidence="6 7" key="1">
    <citation type="submission" date="2017-12" db="EMBL/GenBank/DDBJ databases">
        <title>Sequencing, de novo assembly and annotation of complete genome of a new Thraustochytrid species, strain FCC1311.</title>
        <authorList>
            <person name="Sedici K."/>
            <person name="Godart F."/>
            <person name="Aiese Cigliano R."/>
            <person name="Sanseverino W."/>
            <person name="Barakat M."/>
            <person name="Ortet P."/>
            <person name="Marechal E."/>
            <person name="Cagnac O."/>
            <person name="Amato A."/>
        </authorList>
    </citation>
    <scope>NUCLEOTIDE SEQUENCE [LARGE SCALE GENOMIC DNA]</scope>
</reference>
<dbReference type="Proteomes" id="UP000241890">
    <property type="component" value="Unassembled WGS sequence"/>
</dbReference>
<dbReference type="InterPro" id="IPR020904">
    <property type="entry name" value="Sc_DH/Rdtase_CS"/>
</dbReference>
<protein>
    <submittedName>
        <fullName evidence="6">3-hydroxybutyrate dehydrogenase type 2</fullName>
    </submittedName>
</protein>
<evidence type="ECO:0000313" key="6">
    <source>
        <dbReference type="EMBL" id="GBG34199.1"/>
    </source>
</evidence>
<dbReference type="InterPro" id="IPR002347">
    <property type="entry name" value="SDR_fam"/>
</dbReference>
<comment type="caution">
    <text evidence="6">The sequence shown here is derived from an EMBL/GenBank/DDBJ whole genome shotgun (WGS) entry which is preliminary data.</text>
</comment>
<dbReference type="InParanoid" id="A0A2R5GV49"/>
<dbReference type="CDD" id="cd05233">
    <property type="entry name" value="SDR_c"/>
    <property type="match status" value="1"/>
</dbReference>
<evidence type="ECO:0000313" key="7">
    <source>
        <dbReference type="Proteomes" id="UP000241890"/>
    </source>
</evidence>
<dbReference type="PRINTS" id="PR00081">
    <property type="entry name" value="GDHRDH"/>
</dbReference>
<keyword evidence="7" id="KW-1185">Reference proteome</keyword>
<evidence type="ECO:0000256" key="2">
    <source>
        <dbReference type="ARBA" id="ARBA00023002"/>
    </source>
</evidence>
<feature type="domain" description="Ketoreductase" evidence="5">
    <location>
        <begin position="58"/>
        <end position="252"/>
    </location>
</feature>
<dbReference type="Gene3D" id="3.40.50.720">
    <property type="entry name" value="NAD(P)-binding Rossmann-like Domain"/>
    <property type="match status" value="1"/>
</dbReference>
<dbReference type="GO" id="GO:0016020">
    <property type="term" value="C:membrane"/>
    <property type="evidence" value="ECO:0007669"/>
    <property type="project" value="TreeGrafter"/>
</dbReference>
<proteinExistence type="inferred from homology"/>
<dbReference type="PROSITE" id="PS00061">
    <property type="entry name" value="ADH_SHORT"/>
    <property type="match status" value="1"/>
</dbReference>
<evidence type="ECO:0000256" key="4">
    <source>
        <dbReference type="RuleBase" id="RU000363"/>
    </source>
</evidence>
<name>A0A2R5GV49_9STRA</name>
<dbReference type="PRINTS" id="PR00080">
    <property type="entry name" value="SDRFAMILY"/>
</dbReference>
<dbReference type="AlphaFoldDB" id="A0A2R5GV49"/>
<dbReference type="Pfam" id="PF00106">
    <property type="entry name" value="adh_short"/>
    <property type="match status" value="1"/>
</dbReference>
<organism evidence="6 7">
    <name type="scientific">Hondaea fermentalgiana</name>
    <dbReference type="NCBI Taxonomy" id="2315210"/>
    <lineage>
        <taxon>Eukaryota</taxon>
        <taxon>Sar</taxon>
        <taxon>Stramenopiles</taxon>
        <taxon>Bigyra</taxon>
        <taxon>Labyrinthulomycetes</taxon>
        <taxon>Thraustochytrida</taxon>
        <taxon>Thraustochytriidae</taxon>
        <taxon>Hondaea</taxon>
    </lineage>
</organism>
<evidence type="ECO:0000256" key="3">
    <source>
        <dbReference type="ARBA" id="ARBA00037096"/>
    </source>
</evidence>
<dbReference type="InterPro" id="IPR036291">
    <property type="entry name" value="NAD(P)-bd_dom_sf"/>
</dbReference>
<dbReference type="PANTHER" id="PTHR44196:SF1">
    <property type="entry name" value="DEHYDROGENASE_REDUCTASE SDR FAMILY MEMBER 7B"/>
    <property type="match status" value="1"/>
</dbReference>
<dbReference type="InterPro" id="IPR057326">
    <property type="entry name" value="KR_dom"/>
</dbReference>
<dbReference type="GO" id="GO:0016491">
    <property type="term" value="F:oxidoreductase activity"/>
    <property type="evidence" value="ECO:0007669"/>
    <property type="project" value="UniProtKB-KW"/>
</dbReference>
<dbReference type="EMBL" id="BEYU01000183">
    <property type="protein sequence ID" value="GBG34199.1"/>
    <property type="molecule type" value="Genomic_DNA"/>
</dbReference>
<evidence type="ECO:0000259" key="5">
    <source>
        <dbReference type="SMART" id="SM00822"/>
    </source>
</evidence>
<comment type="similarity">
    <text evidence="1 4">Belongs to the short-chain dehydrogenases/reductases (SDR) family.</text>
</comment>
<dbReference type="PANTHER" id="PTHR44196">
    <property type="entry name" value="DEHYDROGENASE/REDUCTASE SDR FAMILY MEMBER 7B"/>
    <property type="match status" value="1"/>
</dbReference>
<dbReference type="OrthoDB" id="47007at2759"/>